<organism evidence="1 2">
    <name type="scientific">Parascaris equorum</name>
    <name type="common">Equine roundworm</name>
    <dbReference type="NCBI Taxonomy" id="6256"/>
    <lineage>
        <taxon>Eukaryota</taxon>
        <taxon>Metazoa</taxon>
        <taxon>Ecdysozoa</taxon>
        <taxon>Nematoda</taxon>
        <taxon>Chromadorea</taxon>
        <taxon>Rhabditida</taxon>
        <taxon>Spirurina</taxon>
        <taxon>Ascaridomorpha</taxon>
        <taxon>Ascaridoidea</taxon>
        <taxon>Ascarididae</taxon>
        <taxon>Parascaris</taxon>
    </lineage>
</organism>
<reference evidence="2" key="1">
    <citation type="submission" date="2022-11" db="UniProtKB">
        <authorList>
            <consortium name="WormBaseParasite"/>
        </authorList>
    </citation>
    <scope>IDENTIFICATION</scope>
</reference>
<accession>A0A914RS25</accession>
<name>A0A914RS25_PAREQ</name>
<keyword evidence="1" id="KW-1185">Reference proteome</keyword>
<proteinExistence type="predicted"/>
<dbReference type="AlphaFoldDB" id="A0A914RS25"/>
<dbReference type="WBParaSite" id="PEQ_0000475901-mRNA-1">
    <property type="protein sequence ID" value="PEQ_0000475901-mRNA-1"/>
    <property type="gene ID" value="PEQ_0000475901"/>
</dbReference>
<evidence type="ECO:0000313" key="2">
    <source>
        <dbReference type="WBParaSite" id="PEQ_0000475901-mRNA-1"/>
    </source>
</evidence>
<protein>
    <submittedName>
        <fullName evidence="2">Uncharacterized protein</fullName>
    </submittedName>
</protein>
<evidence type="ECO:0000313" key="1">
    <source>
        <dbReference type="Proteomes" id="UP000887564"/>
    </source>
</evidence>
<sequence>MNGENLLVFIHVDTLKLSRQKEMQLANRKHFVQSATGADGFRNREDLLGKQKVEGFIPVDGLYPPNLKHH</sequence>
<dbReference type="Proteomes" id="UP000887564">
    <property type="component" value="Unplaced"/>
</dbReference>